<gene>
    <name evidence="9" type="ORF">GHK24_09695</name>
</gene>
<keyword evidence="7" id="KW-0653">Protein transport</keyword>
<dbReference type="GO" id="GO:0005886">
    <property type="term" value="C:plasma membrane"/>
    <property type="evidence" value="ECO:0007669"/>
    <property type="project" value="UniProtKB-SubCell"/>
</dbReference>
<evidence type="ECO:0000313" key="10">
    <source>
        <dbReference type="Proteomes" id="UP000480275"/>
    </source>
</evidence>
<sequence length="151" mass="16069">MAARLPGTRKFQAARAQQTAAMPMVEINMTPLVDVMLVLLILFIITAPLMMHAVPVDLPRAASAPLTAPPTILNVSIGADGRIFVGSQAVVRGALEATFHAAVARDERVEMHLFADRASRYEIVAETLSAARRAGLSRIGFVTRPEAGAAP</sequence>
<dbReference type="EMBL" id="WIXJ01000006">
    <property type="protein sequence ID" value="MQY52047.1"/>
    <property type="molecule type" value="Genomic_DNA"/>
</dbReference>
<dbReference type="GO" id="GO:0022857">
    <property type="term" value="F:transmembrane transporter activity"/>
    <property type="evidence" value="ECO:0007669"/>
    <property type="project" value="InterPro"/>
</dbReference>
<dbReference type="AlphaFoldDB" id="A0A6L5JXF8"/>
<evidence type="ECO:0000256" key="6">
    <source>
        <dbReference type="ARBA" id="ARBA00023136"/>
    </source>
</evidence>
<feature type="transmembrane region" description="Helical" evidence="8">
    <location>
        <begin position="32"/>
        <end position="51"/>
    </location>
</feature>
<comment type="similarity">
    <text evidence="2 7">Belongs to the ExbD/TolR family.</text>
</comment>
<accession>A0A6L5JXF8</accession>
<dbReference type="PANTHER" id="PTHR30558">
    <property type="entry name" value="EXBD MEMBRANE COMPONENT OF PMF-DRIVEN MACROMOLECULE IMPORT SYSTEM"/>
    <property type="match status" value="1"/>
</dbReference>
<evidence type="ECO:0000256" key="1">
    <source>
        <dbReference type="ARBA" id="ARBA00004162"/>
    </source>
</evidence>
<evidence type="ECO:0000313" key="9">
    <source>
        <dbReference type="EMBL" id="MQY52047.1"/>
    </source>
</evidence>
<proteinExistence type="inferred from homology"/>
<keyword evidence="6 8" id="KW-0472">Membrane</keyword>
<dbReference type="Gene3D" id="3.30.420.270">
    <property type="match status" value="1"/>
</dbReference>
<reference evidence="9 10" key="1">
    <citation type="submission" date="2019-10" db="EMBL/GenBank/DDBJ databases">
        <title>Whole-genome sequence of the purple nonsulfur photosynthetic bacterium Rhodocyclus tenuis.</title>
        <authorList>
            <person name="Kyndt J.A."/>
            <person name="Meyer T.E."/>
        </authorList>
    </citation>
    <scope>NUCLEOTIDE SEQUENCE [LARGE SCALE GENOMIC DNA]</scope>
    <source>
        <strain evidence="9 10">DSM 110</strain>
    </source>
</reference>
<evidence type="ECO:0000256" key="7">
    <source>
        <dbReference type="RuleBase" id="RU003879"/>
    </source>
</evidence>
<dbReference type="GO" id="GO:0015031">
    <property type="term" value="P:protein transport"/>
    <property type="evidence" value="ECO:0007669"/>
    <property type="project" value="UniProtKB-KW"/>
</dbReference>
<keyword evidence="7" id="KW-0813">Transport</keyword>
<evidence type="ECO:0000256" key="5">
    <source>
        <dbReference type="ARBA" id="ARBA00022989"/>
    </source>
</evidence>
<organism evidence="9 10">
    <name type="scientific">Rhodocyclus tenuis</name>
    <name type="common">Rhodospirillum tenue</name>
    <dbReference type="NCBI Taxonomy" id="1066"/>
    <lineage>
        <taxon>Bacteria</taxon>
        <taxon>Pseudomonadati</taxon>
        <taxon>Pseudomonadota</taxon>
        <taxon>Betaproteobacteria</taxon>
        <taxon>Rhodocyclales</taxon>
        <taxon>Rhodocyclaceae</taxon>
        <taxon>Rhodocyclus</taxon>
    </lineage>
</organism>
<dbReference type="OrthoDB" id="9798629at2"/>
<comment type="subcellular location">
    <subcellularLocation>
        <location evidence="1">Cell membrane</location>
        <topology evidence="1">Single-pass membrane protein</topology>
    </subcellularLocation>
    <subcellularLocation>
        <location evidence="7">Cell membrane</location>
        <topology evidence="7">Single-pass type II membrane protein</topology>
    </subcellularLocation>
</comment>
<evidence type="ECO:0000256" key="4">
    <source>
        <dbReference type="ARBA" id="ARBA00022692"/>
    </source>
</evidence>
<dbReference type="PANTHER" id="PTHR30558:SF7">
    <property type="entry name" value="TOL-PAL SYSTEM PROTEIN TOLR"/>
    <property type="match status" value="1"/>
</dbReference>
<dbReference type="Pfam" id="PF02472">
    <property type="entry name" value="ExbD"/>
    <property type="match status" value="1"/>
</dbReference>
<keyword evidence="4 7" id="KW-0812">Transmembrane</keyword>
<name>A0A6L5JXF8_RHOTE</name>
<comment type="caution">
    <text evidence="9">The sequence shown here is derived from an EMBL/GenBank/DDBJ whole genome shotgun (WGS) entry which is preliminary data.</text>
</comment>
<evidence type="ECO:0000256" key="3">
    <source>
        <dbReference type="ARBA" id="ARBA00022475"/>
    </source>
</evidence>
<dbReference type="InterPro" id="IPR003400">
    <property type="entry name" value="ExbD"/>
</dbReference>
<protein>
    <submittedName>
        <fullName evidence="9">Biopolymer transporter ExbD</fullName>
    </submittedName>
</protein>
<keyword evidence="5 8" id="KW-1133">Transmembrane helix</keyword>
<keyword evidence="3" id="KW-1003">Cell membrane</keyword>
<dbReference type="Proteomes" id="UP000480275">
    <property type="component" value="Unassembled WGS sequence"/>
</dbReference>
<evidence type="ECO:0000256" key="2">
    <source>
        <dbReference type="ARBA" id="ARBA00005811"/>
    </source>
</evidence>
<evidence type="ECO:0000256" key="8">
    <source>
        <dbReference type="SAM" id="Phobius"/>
    </source>
</evidence>